<dbReference type="InterPro" id="IPR008952">
    <property type="entry name" value="Tetraspanin_EC2_sf"/>
</dbReference>
<feature type="transmembrane region" description="Helical" evidence="7">
    <location>
        <begin position="124"/>
        <end position="148"/>
    </location>
</feature>
<comment type="caution">
    <text evidence="8">The sequence shown here is derived from an EMBL/GenBank/DDBJ whole genome shotgun (WGS) entry which is preliminary data.</text>
</comment>
<keyword evidence="9" id="KW-1185">Reference proteome</keyword>
<proteinExistence type="inferred from homology"/>
<dbReference type="FunFam" id="1.10.1450.10:FF:000034">
    <property type="entry name" value="Tetraspanin"/>
    <property type="match status" value="1"/>
</dbReference>
<dbReference type="AlphaFoldDB" id="A0A484BG04"/>
<comment type="similarity">
    <text evidence="2 7">Belongs to the tetraspanin (TM4SF) family.</text>
</comment>
<evidence type="ECO:0000256" key="1">
    <source>
        <dbReference type="ARBA" id="ARBA00004141"/>
    </source>
</evidence>
<evidence type="ECO:0000313" key="8">
    <source>
        <dbReference type="EMBL" id="TDG47668.1"/>
    </source>
</evidence>
<evidence type="ECO:0000256" key="2">
    <source>
        <dbReference type="ARBA" id="ARBA00006840"/>
    </source>
</evidence>
<dbReference type="PRINTS" id="PR00259">
    <property type="entry name" value="TMFOUR"/>
</dbReference>
<keyword evidence="5 7" id="KW-0472">Membrane</keyword>
<evidence type="ECO:0000256" key="3">
    <source>
        <dbReference type="ARBA" id="ARBA00022692"/>
    </source>
</evidence>
<accession>A0A484BG04</accession>
<name>A0A484BG04_DRONA</name>
<evidence type="ECO:0000256" key="7">
    <source>
        <dbReference type="RuleBase" id="RU361218"/>
    </source>
</evidence>
<feature type="disulfide bond" evidence="6">
    <location>
        <begin position="188"/>
        <end position="221"/>
    </location>
</feature>
<gene>
    <name evidence="8" type="ORF">AWZ03_005812</name>
</gene>
<dbReference type="OrthoDB" id="10051670at2759"/>
<dbReference type="PANTHER" id="PTHR19282:SF555">
    <property type="entry name" value="TETRASPANIN-2A"/>
    <property type="match status" value="1"/>
</dbReference>
<keyword evidence="4 7" id="KW-1133">Transmembrane helix</keyword>
<dbReference type="InterPro" id="IPR018499">
    <property type="entry name" value="Tetraspanin/Peripherin"/>
</dbReference>
<feature type="disulfide bond" evidence="6">
    <location>
        <begin position="189"/>
        <end position="208"/>
    </location>
</feature>
<protein>
    <recommendedName>
        <fullName evidence="7">Tetraspanin</fullName>
    </recommendedName>
</protein>
<dbReference type="SUPFAM" id="SSF48652">
    <property type="entry name" value="Tetraspanin"/>
    <property type="match status" value="1"/>
</dbReference>
<comment type="subcellular location">
    <subcellularLocation>
        <location evidence="1 7">Membrane</location>
        <topology evidence="1 7">Multi-pass membrane protein</topology>
    </subcellularLocation>
</comment>
<reference evidence="8 9" key="1">
    <citation type="journal article" date="2019" name="J. Hered.">
        <title>An Improved Genome Assembly for Drosophila navojoa, the Basal Species in the mojavensis Cluster.</title>
        <authorList>
            <person name="Vanderlinde T."/>
            <person name="Dupim E.G."/>
            <person name="Nazario-Yepiz N.O."/>
            <person name="Carvalho A.B."/>
        </authorList>
    </citation>
    <scope>NUCLEOTIDE SEQUENCE [LARGE SCALE GENOMIC DNA]</scope>
    <source>
        <strain evidence="8">Navoj_Jal97</strain>
        <tissue evidence="8">Whole organism</tissue>
    </source>
</reference>
<dbReference type="Proteomes" id="UP000295192">
    <property type="component" value="Unassembled WGS sequence"/>
</dbReference>
<evidence type="ECO:0000256" key="5">
    <source>
        <dbReference type="ARBA" id="ARBA00023136"/>
    </source>
</evidence>
<evidence type="ECO:0000313" key="9">
    <source>
        <dbReference type="Proteomes" id="UP000295192"/>
    </source>
</evidence>
<dbReference type="OMA" id="YEFYIGI"/>
<feature type="transmembrane region" description="Helical" evidence="7">
    <location>
        <begin position="50"/>
        <end position="73"/>
    </location>
</feature>
<sequence>MVRPSDLAAFSVGLGLGTEKETSEARPSTMGIGYGPADEQLEKQIGCVKYTLFCFNIIAWMISTALFALTVWLRAEPGFNDWLRILEAQSFYIGVYVLIAISIIMMAISFLGCLSALMENTLALFVFIGTQIFGFIATVAGAAILLQYSTINSSLQPLLNVSLRRFVSTSEYTYSNYVLTMIQENIGCCGASGPWDYLDLRQPLPSSCRDTVSGNAFFSGCVDELTWFFEGKTSWIVGLAMVMAMLSVICGVMSFVLVQAVKKEEEQASNYRR</sequence>
<dbReference type="Pfam" id="PF00335">
    <property type="entry name" value="Tetraspanin"/>
    <property type="match status" value="1"/>
</dbReference>
<dbReference type="InterPro" id="IPR000301">
    <property type="entry name" value="Tetraspanin_animals"/>
</dbReference>
<dbReference type="Gene3D" id="1.10.1450.10">
    <property type="entry name" value="Tetraspanin"/>
    <property type="match status" value="1"/>
</dbReference>
<dbReference type="EMBL" id="LSRL02000040">
    <property type="protein sequence ID" value="TDG47668.1"/>
    <property type="molecule type" value="Genomic_DNA"/>
</dbReference>
<keyword evidence="3 7" id="KW-0812">Transmembrane</keyword>
<feature type="transmembrane region" description="Helical" evidence="7">
    <location>
        <begin position="235"/>
        <end position="258"/>
    </location>
</feature>
<dbReference type="GO" id="GO:0005886">
    <property type="term" value="C:plasma membrane"/>
    <property type="evidence" value="ECO:0007669"/>
    <property type="project" value="TreeGrafter"/>
</dbReference>
<evidence type="ECO:0000256" key="6">
    <source>
        <dbReference type="PIRSR" id="PIRSR002419-1"/>
    </source>
</evidence>
<feature type="transmembrane region" description="Helical" evidence="7">
    <location>
        <begin position="93"/>
        <end position="117"/>
    </location>
</feature>
<dbReference type="STRING" id="7232.A0A484BG04"/>
<dbReference type="CDD" id="cd03127">
    <property type="entry name" value="tetraspanin_LEL"/>
    <property type="match status" value="1"/>
</dbReference>
<organism evidence="8 9">
    <name type="scientific">Drosophila navojoa</name>
    <name type="common">Fruit fly</name>
    <dbReference type="NCBI Taxonomy" id="7232"/>
    <lineage>
        <taxon>Eukaryota</taxon>
        <taxon>Metazoa</taxon>
        <taxon>Ecdysozoa</taxon>
        <taxon>Arthropoda</taxon>
        <taxon>Hexapoda</taxon>
        <taxon>Insecta</taxon>
        <taxon>Pterygota</taxon>
        <taxon>Neoptera</taxon>
        <taxon>Endopterygota</taxon>
        <taxon>Diptera</taxon>
        <taxon>Brachycera</taxon>
        <taxon>Muscomorpha</taxon>
        <taxon>Ephydroidea</taxon>
        <taxon>Drosophilidae</taxon>
        <taxon>Drosophila</taxon>
    </lineage>
</organism>
<keyword evidence="6" id="KW-1015">Disulfide bond</keyword>
<evidence type="ECO:0000256" key="4">
    <source>
        <dbReference type="ARBA" id="ARBA00022989"/>
    </source>
</evidence>
<dbReference type="PANTHER" id="PTHR19282">
    <property type="entry name" value="TETRASPANIN"/>
    <property type="match status" value="1"/>
</dbReference>
<dbReference type="PIRSF" id="PIRSF002419">
    <property type="entry name" value="Tetraspanin"/>
    <property type="match status" value="1"/>
</dbReference>